<reference evidence="1" key="2">
    <citation type="journal article" date="2021" name="Genome Biol. Evol.">
        <title>Developing a high-quality reference genome for a parasitic bivalve with doubly uniparental inheritance (Bivalvia: Unionida).</title>
        <authorList>
            <person name="Smith C.H."/>
        </authorList>
    </citation>
    <scope>NUCLEOTIDE SEQUENCE</scope>
    <source>
        <strain evidence="1">CHS0354</strain>
        <tissue evidence="1">Mantle</tissue>
    </source>
</reference>
<evidence type="ECO:0000313" key="1">
    <source>
        <dbReference type="EMBL" id="KAK3576314.1"/>
    </source>
</evidence>
<keyword evidence="2" id="KW-1185">Reference proteome</keyword>
<comment type="caution">
    <text evidence="1">The sequence shown here is derived from an EMBL/GenBank/DDBJ whole genome shotgun (WGS) entry which is preliminary data.</text>
</comment>
<accession>A0AAE0VF64</accession>
<name>A0AAE0VF64_9BIVA</name>
<dbReference type="Proteomes" id="UP001195483">
    <property type="component" value="Unassembled WGS sequence"/>
</dbReference>
<sequence>MEFNTLAQNVASRWLPATAVIPTSALRVIKTLEASNQSLRGGAMRTTLLLTLDNNTAGVIVVRRDITTHPSKLYAIEDNNVKIHAWRSISSVLMLRPENYNCWKRNRQVLFDGGAPYELLPTDEEYADLNYSADHNPEILGETDRRTDE</sequence>
<organism evidence="1 2">
    <name type="scientific">Potamilus streckersoni</name>
    <dbReference type="NCBI Taxonomy" id="2493646"/>
    <lineage>
        <taxon>Eukaryota</taxon>
        <taxon>Metazoa</taxon>
        <taxon>Spiralia</taxon>
        <taxon>Lophotrochozoa</taxon>
        <taxon>Mollusca</taxon>
        <taxon>Bivalvia</taxon>
        <taxon>Autobranchia</taxon>
        <taxon>Heteroconchia</taxon>
        <taxon>Palaeoheterodonta</taxon>
        <taxon>Unionida</taxon>
        <taxon>Unionoidea</taxon>
        <taxon>Unionidae</taxon>
        <taxon>Ambleminae</taxon>
        <taxon>Lampsilini</taxon>
        <taxon>Potamilus</taxon>
    </lineage>
</organism>
<reference evidence="1" key="1">
    <citation type="journal article" date="2021" name="Genome Biol. Evol.">
        <title>A High-Quality Reference Genome for a Parasitic Bivalve with Doubly Uniparental Inheritance (Bivalvia: Unionida).</title>
        <authorList>
            <person name="Smith C.H."/>
        </authorList>
    </citation>
    <scope>NUCLEOTIDE SEQUENCE</scope>
    <source>
        <strain evidence="1">CHS0354</strain>
    </source>
</reference>
<gene>
    <name evidence="1" type="ORF">CHS0354_034004</name>
</gene>
<protein>
    <submittedName>
        <fullName evidence="1">Uncharacterized protein</fullName>
    </submittedName>
</protein>
<evidence type="ECO:0000313" key="2">
    <source>
        <dbReference type="Proteomes" id="UP001195483"/>
    </source>
</evidence>
<dbReference type="AlphaFoldDB" id="A0AAE0VF64"/>
<proteinExistence type="predicted"/>
<reference evidence="1" key="3">
    <citation type="submission" date="2023-05" db="EMBL/GenBank/DDBJ databases">
        <authorList>
            <person name="Smith C.H."/>
        </authorList>
    </citation>
    <scope>NUCLEOTIDE SEQUENCE</scope>
    <source>
        <strain evidence="1">CHS0354</strain>
        <tissue evidence="1">Mantle</tissue>
    </source>
</reference>
<dbReference type="EMBL" id="JAEAOA010001979">
    <property type="protein sequence ID" value="KAK3576314.1"/>
    <property type="molecule type" value="Genomic_DNA"/>
</dbReference>